<dbReference type="VEuPathDB" id="FungiDB:PABG_05963"/>
<keyword evidence="3" id="KW-0812">Transmembrane</keyword>
<dbReference type="Gene3D" id="3.90.180.10">
    <property type="entry name" value="Medium-chain alcohol dehydrogenases, catalytic domain"/>
    <property type="match status" value="1"/>
</dbReference>
<keyword evidence="9" id="KW-0472">Membrane</keyword>
<dbReference type="VEuPathDB" id="FungiDB:PABG_05962"/>
<dbReference type="SMART" id="SM00829">
    <property type="entry name" value="PKS_ER"/>
    <property type="match status" value="1"/>
</dbReference>
<dbReference type="AlphaFoldDB" id="A0A1D2JDB1"/>
<evidence type="ECO:0000256" key="3">
    <source>
        <dbReference type="ARBA" id="ARBA00022692"/>
    </source>
</evidence>
<dbReference type="FunFam" id="1.20.1300.10:FF:000007">
    <property type="entry name" value="Succinate dehydrogenase [ubiquinone] cytochrome b small subunit"/>
    <property type="match status" value="1"/>
</dbReference>
<dbReference type="GO" id="GO:0098796">
    <property type="term" value="C:membrane protein complex"/>
    <property type="evidence" value="ECO:0007669"/>
    <property type="project" value="UniProtKB-ARBA"/>
</dbReference>
<evidence type="ECO:0000256" key="6">
    <source>
        <dbReference type="ARBA" id="ARBA00022989"/>
    </source>
</evidence>
<dbReference type="InterPro" id="IPR011032">
    <property type="entry name" value="GroES-like_sf"/>
</dbReference>
<keyword evidence="7" id="KW-0560">Oxidoreductase</keyword>
<evidence type="ECO:0000256" key="8">
    <source>
        <dbReference type="ARBA" id="ARBA00023128"/>
    </source>
</evidence>
<comment type="caution">
    <text evidence="13">The sequence shown here is derived from an EMBL/GenBank/DDBJ whole genome shotgun (WGS) entry which is preliminary data.</text>
</comment>
<dbReference type="Pfam" id="PF00107">
    <property type="entry name" value="ADH_zinc_N"/>
    <property type="match status" value="1"/>
</dbReference>
<evidence type="ECO:0000256" key="1">
    <source>
        <dbReference type="ARBA" id="ARBA00004448"/>
    </source>
</evidence>
<dbReference type="InterPro" id="IPR034804">
    <property type="entry name" value="SQR/QFR_C/D"/>
</dbReference>
<dbReference type="SUPFAM" id="SSF50129">
    <property type="entry name" value="GroES-like"/>
    <property type="match status" value="1"/>
</dbReference>
<dbReference type="Pfam" id="PF05328">
    <property type="entry name" value="CybS"/>
    <property type="match status" value="1"/>
</dbReference>
<evidence type="ECO:0000256" key="7">
    <source>
        <dbReference type="ARBA" id="ARBA00023002"/>
    </source>
</evidence>
<evidence type="ECO:0000256" key="9">
    <source>
        <dbReference type="ARBA" id="ARBA00023136"/>
    </source>
</evidence>
<dbReference type="GO" id="GO:0016628">
    <property type="term" value="F:oxidoreductase activity, acting on the CH-CH group of donors, NAD or NADP as acceptor"/>
    <property type="evidence" value="ECO:0007669"/>
    <property type="project" value="InterPro"/>
</dbReference>
<dbReference type="CDD" id="cd03496">
    <property type="entry name" value="SQR_TypeC_CybS"/>
    <property type="match status" value="1"/>
</dbReference>
<dbReference type="GO" id="GO:0005743">
    <property type="term" value="C:mitochondrial inner membrane"/>
    <property type="evidence" value="ECO:0007669"/>
    <property type="project" value="UniProtKB-SubCell"/>
</dbReference>
<dbReference type="InterPro" id="IPR013149">
    <property type="entry name" value="ADH-like_C"/>
</dbReference>
<evidence type="ECO:0000256" key="4">
    <source>
        <dbReference type="ARBA" id="ARBA00022792"/>
    </source>
</evidence>
<dbReference type="InterPro" id="IPR045010">
    <property type="entry name" value="MDR_fam"/>
</dbReference>
<dbReference type="SUPFAM" id="SSF51735">
    <property type="entry name" value="NAD(P)-binding Rossmann-fold domains"/>
    <property type="match status" value="1"/>
</dbReference>
<feature type="binding site" evidence="10">
    <location>
        <position position="529"/>
    </location>
    <ligand>
        <name>a ubiquinone</name>
        <dbReference type="ChEBI" id="CHEBI:16389"/>
        <note>ligand shared with IP/SDHB</note>
    </ligand>
</feature>
<dbReference type="InterPro" id="IPR041694">
    <property type="entry name" value="ADH_N_2"/>
</dbReference>
<reference evidence="13 14" key="1">
    <citation type="submission" date="2016-06" db="EMBL/GenBank/DDBJ databases">
        <authorList>
            <person name="Kjaerup R.B."/>
            <person name="Dalgaard T.S."/>
            <person name="Juul-Madsen H.R."/>
        </authorList>
    </citation>
    <scope>NUCLEOTIDE SEQUENCE [LARGE SCALE GENOMIC DNA]</scope>
    <source>
        <strain evidence="13 14">Pb300</strain>
    </source>
</reference>
<dbReference type="InterPro" id="IPR036291">
    <property type="entry name" value="NAD(P)-bd_dom_sf"/>
</dbReference>
<feature type="binding site" description="axial binding residue" evidence="11">
    <location>
        <position position="517"/>
    </location>
    <ligand>
        <name>heme b</name>
        <dbReference type="ChEBI" id="CHEBI:60344"/>
        <note>ligand shared with SDHC</note>
    </ligand>
    <ligandPart>
        <name>Fe</name>
        <dbReference type="ChEBI" id="CHEBI:18248"/>
    </ligandPart>
</feature>
<dbReference type="PANTHER" id="PTHR43205:SF7">
    <property type="entry name" value="PROSTAGLANDIN REDUCTASE 1"/>
    <property type="match status" value="1"/>
</dbReference>
<keyword evidence="11" id="KW-0479">Metal-binding</keyword>
<dbReference type="PANTHER" id="PTHR43205">
    <property type="entry name" value="PROSTAGLANDIN REDUCTASE"/>
    <property type="match status" value="1"/>
</dbReference>
<evidence type="ECO:0000313" key="14">
    <source>
        <dbReference type="Proteomes" id="UP000242814"/>
    </source>
</evidence>
<keyword evidence="4" id="KW-0999">Mitochondrion inner membrane</keyword>
<dbReference type="EMBL" id="LZYO01000170">
    <property type="protein sequence ID" value="ODH26947.1"/>
    <property type="molecule type" value="Genomic_DNA"/>
</dbReference>
<keyword evidence="8" id="KW-0496">Mitochondrion</keyword>
<feature type="domain" description="Enoyl reductase (ER)" evidence="12">
    <location>
        <begin position="21"/>
        <end position="346"/>
    </location>
</feature>
<gene>
    <name evidence="13" type="ORF">ACO22_04345</name>
</gene>
<protein>
    <recommendedName>
        <fullName evidence="12">Enoyl reductase (ER) domain-containing protein</fullName>
    </recommendedName>
</protein>
<dbReference type="InterPro" id="IPR020843">
    <property type="entry name" value="ER"/>
</dbReference>
<organism evidence="13 14">
    <name type="scientific">Paracoccidioides brasiliensis</name>
    <dbReference type="NCBI Taxonomy" id="121759"/>
    <lineage>
        <taxon>Eukaryota</taxon>
        <taxon>Fungi</taxon>
        <taxon>Dikarya</taxon>
        <taxon>Ascomycota</taxon>
        <taxon>Pezizomycotina</taxon>
        <taxon>Eurotiomycetes</taxon>
        <taxon>Eurotiomycetidae</taxon>
        <taxon>Onygenales</taxon>
        <taxon>Ajellomycetaceae</taxon>
        <taxon>Paracoccidioides</taxon>
    </lineage>
</organism>
<comment type="subcellular location">
    <subcellularLocation>
        <location evidence="1">Mitochondrion inner membrane</location>
        <topology evidence="1">Multi-pass membrane protein</topology>
    </subcellularLocation>
</comment>
<dbReference type="SUPFAM" id="SSF81343">
    <property type="entry name" value="Fumarate reductase respiratory complex transmembrane subunits"/>
    <property type="match status" value="1"/>
</dbReference>
<accession>A0A1D2JDB1</accession>
<keyword evidence="5" id="KW-0809">Transit peptide</keyword>
<dbReference type="InterPro" id="IPR007992">
    <property type="entry name" value="CybS"/>
</dbReference>
<evidence type="ECO:0000256" key="11">
    <source>
        <dbReference type="PIRSR" id="PIRSR607992-2"/>
    </source>
</evidence>
<keyword evidence="11" id="KW-0408">Iron</keyword>
<dbReference type="Gene3D" id="1.20.1300.10">
    <property type="entry name" value="Fumarate reductase/succinate dehydrogenase, transmembrane subunit"/>
    <property type="match status" value="1"/>
</dbReference>
<evidence type="ECO:0000256" key="5">
    <source>
        <dbReference type="ARBA" id="ARBA00022946"/>
    </source>
</evidence>
<keyword evidence="6" id="KW-1133">Transmembrane helix</keyword>
<dbReference type="FunFam" id="3.40.50.720:FF:000121">
    <property type="entry name" value="Prostaglandin reductase 2"/>
    <property type="match status" value="1"/>
</dbReference>
<dbReference type="GO" id="GO:0046872">
    <property type="term" value="F:metal ion binding"/>
    <property type="evidence" value="ECO:0007669"/>
    <property type="project" value="UniProtKB-KW"/>
</dbReference>
<proteinExistence type="inferred from homology"/>
<comment type="similarity">
    <text evidence="2">Belongs to the CybS family.</text>
</comment>
<evidence type="ECO:0000259" key="12">
    <source>
        <dbReference type="SMART" id="SM00829"/>
    </source>
</evidence>
<evidence type="ECO:0000256" key="2">
    <source>
        <dbReference type="ARBA" id="ARBA00007294"/>
    </source>
</evidence>
<dbReference type="VEuPathDB" id="FungiDB:PADG_06765"/>
<dbReference type="Pfam" id="PF16884">
    <property type="entry name" value="ADH_N_2"/>
    <property type="match status" value="1"/>
</dbReference>
<dbReference type="VEuPathDB" id="FungiDB:PADG_06764"/>
<dbReference type="CDD" id="cd05288">
    <property type="entry name" value="PGDH"/>
    <property type="match status" value="1"/>
</dbReference>
<sequence>MSSENKALFFSKVPIEYPVPGEHLTVQTVPFDPSAPAPDNGITVQSLYTSFDPYMRGRMRDPEIKSYTPSYELGKPINSRSIAKVLKSNDSKYKPGDLVLAFLPIQDYVAVPAGGMEMVRPLENPMGIEDIRVFLGPLGMPGLTAYSSLMEIGKPKKGETIFVSAASGAVGQVVGQVAKHEGLKVIGSVGSDAKLDYIVKELGFDGGFNYKKEKPHDALKRLAPNGIDIYYENVGGEHLDAAIEALNDWGRIVACGMISQYNLKPEDRYGVKNVFMFVSKRLTMRGFIVGDHGMGDKWAKEHKEKVSQWIKDGSFKPVTAETVGIDNAAKGLVGIFRGENFGKAVLKFQKLITYATIHHKASLRVEEGSSIPRKVRTPAMASIVRPSASALRHICRALSHPAPNAALYSTRATSSSLLRIASTLRPVQAKKRDVAVNVAGFHATSSRNILPPLPQTIKGTMNDAVPTPPTSPSHGSYHWTFERIIAASLIPLTIAPFAGGSLNPVMDAVFCGTILMHSHIGFQACIIDYFPQARVPKTRKAFEWLLRIMTLTTAVGLYEFETNDVGLTEAIKRSWKA</sequence>
<evidence type="ECO:0000256" key="10">
    <source>
        <dbReference type="PIRSR" id="PIRSR607992-1"/>
    </source>
</evidence>
<dbReference type="Gene3D" id="3.40.50.720">
    <property type="entry name" value="NAD(P)-binding Rossmann-like Domain"/>
    <property type="match status" value="1"/>
</dbReference>
<evidence type="ECO:0000313" key="13">
    <source>
        <dbReference type="EMBL" id="ODH26947.1"/>
    </source>
</evidence>
<dbReference type="Proteomes" id="UP000242814">
    <property type="component" value="Unassembled WGS sequence"/>
</dbReference>
<name>A0A1D2JDB1_PARBR</name>